<evidence type="ECO:0000313" key="1">
    <source>
        <dbReference type="EMBL" id="CAA9297946.1"/>
    </source>
</evidence>
<dbReference type="EMBL" id="CADCTQ010000429">
    <property type="protein sequence ID" value="CAA9297946.1"/>
    <property type="molecule type" value="Genomic_DNA"/>
</dbReference>
<name>A0A6J4K7N0_9SPHI</name>
<accession>A0A6J4K7N0</accession>
<proteinExistence type="predicted"/>
<organism evidence="1">
    <name type="scientific">uncultured Cytophagales bacterium</name>
    <dbReference type="NCBI Taxonomy" id="158755"/>
    <lineage>
        <taxon>Bacteria</taxon>
        <taxon>Pseudomonadati</taxon>
        <taxon>Bacteroidota</taxon>
        <taxon>Sphingobacteriia</taxon>
        <taxon>Sphingobacteriales</taxon>
        <taxon>environmental samples</taxon>
    </lineage>
</organism>
<gene>
    <name evidence="1" type="ORF">AVDCRST_MAG56-5281</name>
</gene>
<dbReference type="AlphaFoldDB" id="A0A6J4K7N0"/>
<sequence>MDQPLTGRGTNGENQVVGLVDITDQPHPELLRALEYVSRRIYDWHQSGVR</sequence>
<protein>
    <submittedName>
        <fullName evidence="1">Uncharacterized protein</fullName>
    </submittedName>
</protein>
<reference evidence="1" key="1">
    <citation type="submission" date="2020-02" db="EMBL/GenBank/DDBJ databases">
        <authorList>
            <person name="Meier V. D."/>
        </authorList>
    </citation>
    <scope>NUCLEOTIDE SEQUENCE</scope>
    <source>
        <strain evidence="1">AVDCRST_MAG56</strain>
    </source>
</reference>
<dbReference type="Gene3D" id="3.20.20.80">
    <property type="entry name" value="Glycosidases"/>
    <property type="match status" value="1"/>
</dbReference>